<evidence type="ECO:0000259" key="10">
    <source>
        <dbReference type="Pfam" id="PF02518"/>
    </source>
</evidence>
<keyword evidence="4" id="KW-0808">Transferase</keyword>
<feature type="domain" description="Histidine kinase/HSP90-like ATPase" evidence="10">
    <location>
        <begin position="291"/>
        <end position="377"/>
    </location>
</feature>
<sequence>MRRALVVDAGLAVAVAAVGAAEVLFPFSSRQGTGSLAMTAAQAVAAGLVLGVRRVRPIAPPVALLVLLPLCMAVGPLYLLFYGQFLPLLLAAYSVARHGKGRTPYVGLAALAVLLVLGELAMPLLRAPGERVFHWAVLALAWAAGWALARYERRTSAATRRAIDAEVAAATSALAAVAAERARIAGELHDIVAHAVSVMVVQAGAAEQAVTDDPAFTQQALASIRSTGATALAEMRRVVEVLRDTQGDRLALAPQPGMAAIGELVEAARSGGLEATLTISGDQRELSPGLELSAYRIVQEALTNVRRHAQATAVSVALNVDDSAVRILVQDNGTGARNPVGGHGLVGMRERAALYGGSVTTEDGSEGGFAVRAVLPSGAR</sequence>
<dbReference type="InterPro" id="IPR036890">
    <property type="entry name" value="HATPase_C_sf"/>
</dbReference>
<evidence type="ECO:0000256" key="1">
    <source>
        <dbReference type="ARBA" id="ARBA00000085"/>
    </source>
</evidence>
<evidence type="ECO:0000256" key="6">
    <source>
        <dbReference type="ARBA" id="ARBA00022777"/>
    </source>
</evidence>
<reference evidence="12 13" key="1">
    <citation type="journal article" date="2019" name="Environ. Microbiol.">
        <title>Species interactions and distinct microbial communities in high Arctic permafrost affected cryosols are associated with the CH4 and CO2 gas fluxes.</title>
        <authorList>
            <person name="Altshuler I."/>
            <person name="Hamel J."/>
            <person name="Turney S."/>
            <person name="Magnuson E."/>
            <person name="Levesque R."/>
            <person name="Greer C."/>
            <person name="Whyte L.G."/>
        </authorList>
    </citation>
    <scope>NUCLEOTIDE SEQUENCE [LARGE SCALE GENOMIC DNA]</scope>
    <source>
        <strain evidence="12 13">S9.3A</strain>
    </source>
</reference>
<accession>A0A502CVW7</accession>
<keyword evidence="13" id="KW-1185">Reference proteome</keyword>
<dbReference type="InterPro" id="IPR050482">
    <property type="entry name" value="Sensor_HK_TwoCompSys"/>
</dbReference>
<keyword evidence="7" id="KW-0067">ATP-binding</keyword>
<dbReference type="RefSeq" id="WP_140739091.1">
    <property type="nucleotide sequence ID" value="NZ_RCZM01000003.1"/>
</dbReference>
<dbReference type="PANTHER" id="PTHR24421:SF10">
    <property type="entry name" value="NITRATE_NITRITE SENSOR PROTEIN NARQ"/>
    <property type="match status" value="1"/>
</dbReference>
<dbReference type="Proteomes" id="UP000317722">
    <property type="component" value="Unassembled WGS sequence"/>
</dbReference>
<keyword evidence="8" id="KW-0902">Two-component regulatory system</keyword>
<evidence type="ECO:0000256" key="4">
    <source>
        <dbReference type="ARBA" id="ARBA00022679"/>
    </source>
</evidence>
<keyword evidence="3" id="KW-0597">Phosphoprotein</keyword>
<proteinExistence type="predicted"/>
<dbReference type="SUPFAM" id="SSF55874">
    <property type="entry name" value="ATPase domain of HSP90 chaperone/DNA topoisomerase II/histidine kinase"/>
    <property type="match status" value="1"/>
</dbReference>
<keyword evidence="6 12" id="KW-0418">Kinase</keyword>
<dbReference type="Pfam" id="PF02518">
    <property type="entry name" value="HATPase_c"/>
    <property type="match status" value="1"/>
</dbReference>
<evidence type="ECO:0000256" key="5">
    <source>
        <dbReference type="ARBA" id="ARBA00022741"/>
    </source>
</evidence>
<dbReference type="AlphaFoldDB" id="A0A502CVW7"/>
<dbReference type="Pfam" id="PF07730">
    <property type="entry name" value="HisKA_3"/>
    <property type="match status" value="1"/>
</dbReference>
<evidence type="ECO:0000256" key="2">
    <source>
        <dbReference type="ARBA" id="ARBA00012438"/>
    </source>
</evidence>
<dbReference type="GO" id="GO:0000155">
    <property type="term" value="F:phosphorelay sensor kinase activity"/>
    <property type="evidence" value="ECO:0007669"/>
    <property type="project" value="InterPro"/>
</dbReference>
<evidence type="ECO:0000256" key="8">
    <source>
        <dbReference type="ARBA" id="ARBA00023012"/>
    </source>
</evidence>
<gene>
    <name evidence="12" type="ORF">EAH86_08380</name>
</gene>
<dbReference type="GO" id="GO:0016020">
    <property type="term" value="C:membrane"/>
    <property type="evidence" value="ECO:0007669"/>
    <property type="project" value="InterPro"/>
</dbReference>
<dbReference type="GO" id="GO:0046983">
    <property type="term" value="F:protein dimerization activity"/>
    <property type="evidence" value="ECO:0007669"/>
    <property type="project" value="InterPro"/>
</dbReference>
<dbReference type="EC" id="2.7.13.3" evidence="2"/>
<dbReference type="OrthoDB" id="227596at2"/>
<dbReference type="CDD" id="cd16917">
    <property type="entry name" value="HATPase_UhpB-NarQ-NarX-like"/>
    <property type="match status" value="1"/>
</dbReference>
<feature type="domain" description="Signal transduction histidine kinase subgroup 3 dimerisation and phosphoacceptor" evidence="11">
    <location>
        <begin position="180"/>
        <end position="245"/>
    </location>
</feature>
<comment type="catalytic activity">
    <reaction evidence="1">
        <text>ATP + protein L-histidine = ADP + protein N-phospho-L-histidine.</text>
        <dbReference type="EC" id="2.7.13.3"/>
    </reaction>
</comment>
<protein>
    <recommendedName>
        <fullName evidence="2">histidine kinase</fullName>
        <ecNumber evidence="2">2.7.13.3</ecNumber>
    </recommendedName>
</protein>
<evidence type="ECO:0000256" key="3">
    <source>
        <dbReference type="ARBA" id="ARBA00022553"/>
    </source>
</evidence>
<keyword evidence="5" id="KW-0547">Nucleotide-binding</keyword>
<dbReference type="PANTHER" id="PTHR24421">
    <property type="entry name" value="NITRATE/NITRITE SENSOR PROTEIN NARX-RELATED"/>
    <property type="match status" value="1"/>
</dbReference>
<evidence type="ECO:0000313" key="12">
    <source>
        <dbReference type="EMBL" id="TPG16812.1"/>
    </source>
</evidence>
<evidence type="ECO:0000313" key="13">
    <source>
        <dbReference type="Proteomes" id="UP000317722"/>
    </source>
</evidence>
<dbReference type="InterPro" id="IPR011712">
    <property type="entry name" value="Sig_transdc_His_kin_sub3_dim/P"/>
</dbReference>
<feature type="transmembrane region" description="Helical" evidence="9">
    <location>
        <begin position="132"/>
        <end position="149"/>
    </location>
</feature>
<dbReference type="InterPro" id="IPR003594">
    <property type="entry name" value="HATPase_dom"/>
</dbReference>
<evidence type="ECO:0000256" key="7">
    <source>
        <dbReference type="ARBA" id="ARBA00022840"/>
    </source>
</evidence>
<keyword evidence="9" id="KW-0472">Membrane</keyword>
<dbReference type="GO" id="GO:0005524">
    <property type="term" value="F:ATP binding"/>
    <property type="evidence" value="ECO:0007669"/>
    <property type="project" value="UniProtKB-KW"/>
</dbReference>
<feature type="transmembrane region" description="Helical" evidence="9">
    <location>
        <begin position="36"/>
        <end position="52"/>
    </location>
</feature>
<feature type="transmembrane region" description="Helical" evidence="9">
    <location>
        <begin position="105"/>
        <end position="125"/>
    </location>
</feature>
<keyword evidence="9" id="KW-1133">Transmembrane helix</keyword>
<feature type="transmembrane region" description="Helical" evidence="9">
    <location>
        <begin position="64"/>
        <end position="85"/>
    </location>
</feature>
<organism evidence="12 13">
    <name type="scientific">Pedococcus bigeumensis</name>
    <dbReference type="NCBI Taxonomy" id="433644"/>
    <lineage>
        <taxon>Bacteria</taxon>
        <taxon>Bacillati</taxon>
        <taxon>Actinomycetota</taxon>
        <taxon>Actinomycetes</taxon>
        <taxon>Micrococcales</taxon>
        <taxon>Intrasporangiaceae</taxon>
        <taxon>Pedococcus</taxon>
    </lineage>
</organism>
<dbReference type="Gene3D" id="1.20.5.1930">
    <property type="match status" value="1"/>
</dbReference>
<comment type="caution">
    <text evidence="12">The sequence shown here is derived from an EMBL/GenBank/DDBJ whole genome shotgun (WGS) entry which is preliminary data.</text>
</comment>
<dbReference type="EMBL" id="RCZM01000003">
    <property type="protein sequence ID" value="TPG16812.1"/>
    <property type="molecule type" value="Genomic_DNA"/>
</dbReference>
<keyword evidence="9" id="KW-0812">Transmembrane</keyword>
<name>A0A502CVW7_9MICO</name>
<evidence type="ECO:0000259" key="11">
    <source>
        <dbReference type="Pfam" id="PF07730"/>
    </source>
</evidence>
<dbReference type="Gene3D" id="3.30.565.10">
    <property type="entry name" value="Histidine kinase-like ATPase, C-terminal domain"/>
    <property type="match status" value="1"/>
</dbReference>
<evidence type="ECO:0000256" key="9">
    <source>
        <dbReference type="SAM" id="Phobius"/>
    </source>
</evidence>